<evidence type="ECO:0000313" key="2">
    <source>
        <dbReference type="Proteomes" id="UP000789920"/>
    </source>
</evidence>
<keyword evidence="2" id="KW-1185">Reference proteome</keyword>
<accession>A0ACA9SVT2</accession>
<evidence type="ECO:0000313" key="1">
    <source>
        <dbReference type="EMBL" id="CAG8849313.1"/>
    </source>
</evidence>
<organism evidence="1 2">
    <name type="scientific">Racocetra persica</name>
    <dbReference type="NCBI Taxonomy" id="160502"/>
    <lineage>
        <taxon>Eukaryota</taxon>
        <taxon>Fungi</taxon>
        <taxon>Fungi incertae sedis</taxon>
        <taxon>Mucoromycota</taxon>
        <taxon>Glomeromycotina</taxon>
        <taxon>Glomeromycetes</taxon>
        <taxon>Diversisporales</taxon>
        <taxon>Gigasporaceae</taxon>
        <taxon>Racocetra</taxon>
    </lineage>
</organism>
<name>A0ACA9SVT2_9GLOM</name>
<comment type="caution">
    <text evidence="1">The sequence shown here is derived from an EMBL/GenBank/DDBJ whole genome shotgun (WGS) entry which is preliminary data.</text>
</comment>
<reference evidence="1" key="1">
    <citation type="submission" date="2021-06" db="EMBL/GenBank/DDBJ databases">
        <authorList>
            <person name="Kallberg Y."/>
            <person name="Tangrot J."/>
            <person name="Rosling A."/>
        </authorList>
    </citation>
    <scope>NUCLEOTIDE SEQUENCE</scope>
    <source>
        <strain evidence="1">MA461A</strain>
    </source>
</reference>
<feature type="non-terminal residue" evidence="1">
    <location>
        <position position="140"/>
    </location>
</feature>
<dbReference type="Proteomes" id="UP000789920">
    <property type="component" value="Unassembled WGS sequence"/>
</dbReference>
<dbReference type="EMBL" id="CAJVQC010164843">
    <property type="protein sequence ID" value="CAG8849313.1"/>
    <property type="molecule type" value="Genomic_DNA"/>
</dbReference>
<feature type="non-terminal residue" evidence="1">
    <location>
        <position position="1"/>
    </location>
</feature>
<sequence length="140" mass="16787">QLVSKYLKIEINKLFKKNNLQSEDDIASQIVEDIFDEDYKYKPSMTDNSSSLINEQGSELMKQEAITWKIIESAQIKIIKEAFHIRYRKDSKLINEYGGYVKNLHNAENKDKYIKYIAITLFLNEEAYNKRMTRYRKWFQ</sequence>
<protein>
    <submittedName>
        <fullName evidence="1">18951_t:CDS:1</fullName>
    </submittedName>
</protein>
<proteinExistence type="predicted"/>
<gene>
    <name evidence="1" type="ORF">RPERSI_LOCUS35535</name>
</gene>